<dbReference type="Pfam" id="PF13967">
    <property type="entry name" value="RSN1_TM"/>
    <property type="match status" value="1"/>
</dbReference>
<feature type="transmembrane region" description="Helical" evidence="8">
    <location>
        <begin position="575"/>
        <end position="597"/>
    </location>
</feature>
<comment type="caution">
    <text evidence="12">The sequence shown here is derived from an EMBL/GenBank/DDBJ whole genome shotgun (WGS) entry which is preliminary data.</text>
</comment>
<evidence type="ECO:0000256" key="5">
    <source>
        <dbReference type="ARBA" id="ARBA00022989"/>
    </source>
</evidence>
<evidence type="ECO:0000256" key="4">
    <source>
        <dbReference type="ARBA" id="ARBA00022692"/>
    </source>
</evidence>
<proteinExistence type="inferred from homology"/>
<comment type="similarity">
    <text evidence="2">Belongs to the CSC1 (TC 1.A.17) family.</text>
</comment>
<evidence type="ECO:0000256" key="3">
    <source>
        <dbReference type="ARBA" id="ARBA00022448"/>
    </source>
</evidence>
<evidence type="ECO:0008006" key="14">
    <source>
        <dbReference type="Google" id="ProtNLM"/>
    </source>
</evidence>
<feature type="transmembrane region" description="Helical" evidence="8">
    <location>
        <begin position="19"/>
        <end position="37"/>
    </location>
</feature>
<feature type="region of interest" description="Disordered" evidence="7">
    <location>
        <begin position="1058"/>
        <end position="1090"/>
    </location>
</feature>
<feature type="transmembrane region" description="Helical" evidence="8">
    <location>
        <begin position="765"/>
        <end position="783"/>
    </location>
</feature>
<dbReference type="PANTHER" id="PTHR13018:SF139">
    <property type="entry name" value="PHOSPHATE METABOLISM PROTEIN 7"/>
    <property type="match status" value="1"/>
</dbReference>
<sequence length="1277" mass="144270">MADCDARCDDEYSSLLNQLYLSLAIGGSSLILFETFLRLKRRDMPTGDDQYRSEKYIFGYLYRFKSFLDPPSAAHPKWPLKWIIQVMMLGNEEIIRKLGGDAAAYIHWLRVCLCFTLSQTLTMVPILLPIHFHFSSSGASSSMNTASLTHLIENESGERLIYVHVILYIYTSISWLVALLWLINGTISIREKLAYMSADNAEQEEQQAQTQAHKSKSILVTNIPTRLRDERILASYFAFYLNRFKKKKTTVSRRSSIASFTSFIERLDGGSGGLDVDAEGGSSRRSYHSHHSHHSHINNHINNTDHLEDITDAHIEDVCIVRKYDSLVQLRRKHADCTKRLELAYMGLAKRVLAHVERRLSQVNGEGWSGEDEVLVQELAGFVRKRGVSQATCTSRISQAVRGALNKLLRREDSFVRFTDSPDSDKTRAYTPTHNTIWDALLLLPSHTLEPFQSRIRVKPLIQSVVRGARGARGARPESTIPDIHYLTHKLRLLTKSVEQVQMETPAVFPPTSTAFVTFRGVADARIACRKLASHPTRPHACIVAPAPFYSEIEWDVAISSQSKSLTLRALIIKIGVWGFILFYIIPMAALSSLFSIERVRNVSERLGRYFDRHERQAEWFTTILPTLIVAFISLMMPAILFGIGKKATPHLTLGRMHDQIFHRYWVFMITNVLITFCIGAATFRFILESLSGSASGMSILNRVYLSFPQAAPFFASWSILQTSIQNLVQLALIGLPLLTFFLVTLRAQTPRQRQAATNARTPDYHVFCSNTLLVVSVCLVMGVFNPLVIPFTLVYFIAANIVYRNQLYHVYSRRVYDTGGRRIAVRCFRYGMDALSVSQTAFFAFHLVRYEDGKQADARTYAVIIGVLFALTQLAKLLITRQVKARFDALELLDALWRNGESLASTQVQSLSGMTLEMRYAEHVEETRSSRALTGEKGSGDARWSYKLRNFLLCSHFTPSALLRDLRKETRGRLSNLRRKCVPIVSRSKKIPKEILAQGGRDRGERVGGQSELDSDTAELGEVLHVDETPQAPLFTSQMRSDSHIFTALSVDNLNKASNEDSGYGNVNGNGPSNSNSNSNKDNTPTQTNKGIKLIHKLNPIKNISAKLDTRNNRIDKVGLTEVESGEEGREMQVVKHVRRALRSDAPDESTRYHCPFYYENLQPFLLLPRDPRRNIDLDDLVELHYGGGSFGWMEREDEAEEDSGLDSNSNGSISSHATSITTASSTSTTNYEHISLSNMHRTHTSHSARYSQTFRDSLSPKLGRRWMESEDELFT</sequence>
<evidence type="ECO:0000259" key="10">
    <source>
        <dbReference type="Pfam" id="PF13967"/>
    </source>
</evidence>
<dbReference type="GO" id="GO:0005886">
    <property type="term" value="C:plasma membrane"/>
    <property type="evidence" value="ECO:0007669"/>
    <property type="project" value="TreeGrafter"/>
</dbReference>
<dbReference type="InterPro" id="IPR027815">
    <property type="entry name" value="CSC1/OSCA1-like_cyt"/>
</dbReference>
<reference evidence="12 13" key="1">
    <citation type="submission" date="2019-03" db="EMBL/GenBank/DDBJ databases">
        <title>Sequencing 23 genomes of Wallemia ichthyophaga.</title>
        <authorList>
            <person name="Gostincar C."/>
        </authorList>
    </citation>
    <scope>NUCLEOTIDE SEQUENCE [LARGE SCALE GENOMIC DNA]</scope>
    <source>
        <strain evidence="12 13">EXF-8621</strain>
    </source>
</reference>
<feature type="transmembrane region" description="Helical" evidence="8">
    <location>
        <begin position="618"/>
        <end position="645"/>
    </location>
</feature>
<comment type="subcellular location">
    <subcellularLocation>
        <location evidence="1">Membrane</location>
        <topology evidence="1">Multi-pass membrane protein</topology>
    </subcellularLocation>
</comment>
<feature type="transmembrane region" description="Helical" evidence="8">
    <location>
        <begin position="727"/>
        <end position="744"/>
    </location>
</feature>
<dbReference type="Proteomes" id="UP000306954">
    <property type="component" value="Unassembled WGS sequence"/>
</dbReference>
<evidence type="ECO:0000313" key="12">
    <source>
        <dbReference type="EMBL" id="TIB12081.1"/>
    </source>
</evidence>
<dbReference type="EMBL" id="SPOF01000020">
    <property type="protein sequence ID" value="TIB12081.1"/>
    <property type="molecule type" value="Genomic_DNA"/>
</dbReference>
<evidence type="ECO:0000259" key="9">
    <source>
        <dbReference type="Pfam" id="PF02714"/>
    </source>
</evidence>
<dbReference type="AlphaFoldDB" id="A0A4T0I549"/>
<dbReference type="InterPro" id="IPR003864">
    <property type="entry name" value="CSC1/OSCA1-like_7TM"/>
</dbReference>
<keyword evidence="6 8" id="KW-0472">Membrane</keyword>
<evidence type="ECO:0000313" key="13">
    <source>
        <dbReference type="Proteomes" id="UP000306954"/>
    </source>
</evidence>
<dbReference type="GO" id="GO:0005227">
    <property type="term" value="F:calcium-activated cation channel activity"/>
    <property type="evidence" value="ECO:0007669"/>
    <property type="project" value="InterPro"/>
</dbReference>
<evidence type="ECO:0000256" key="8">
    <source>
        <dbReference type="SAM" id="Phobius"/>
    </source>
</evidence>
<dbReference type="InterPro" id="IPR045122">
    <property type="entry name" value="Csc1-like"/>
</dbReference>
<accession>A0A4T0I549</accession>
<protein>
    <recommendedName>
        <fullName evidence="14">Calcium permeable stress-gated cation channel 1</fullName>
    </recommendedName>
</protein>
<dbReference type="Pfam" id="PF14703">
    <property type="entry name" value="PHM7_cyt"/>
    <property type="match status" value="1"/>
</dbReference>
<evidence type="ECO:0000259" key="11">
    <source>
        <dbReference type="Pfam" id="PF14703"/>
    </source>
</evidence>
<evidence type="ECO:0000256" key="1">
    <source>
        <dbReference type="ARBA" id="ARBA00004141"/>
    </source>
</evidence>
<gene>
    <name evidence="12" type="ORF">E3P90_02178</name>
</gene>
<feature type="region of interest" description="Disordered" evidence="7">
    <location>
        <begin position="994"/>
        <end position="1014"/>
    </location>
</feature>
<dbReference type="PANTHER" id="PTHR13018">
    <property type="entry name" value="PROBABLE MEMBRANE PROTEIN DUF221-RELATED"/>
    <property type="match status" value="1"/>
</dbReference>
<evidence type="ECO:0000256" key="2">
    <source>
        <dbReference type="ARBA" id="ARBA00007779"/>
    </source>
</evidence>
<feature type="region of interest" description="Disordered" evidence="7">
    <location>
        <begin position="1198"/>
        <end position="1230"/>
    </location>
</feature>
<evidence type="ECO:0000256" key="7">
    <source>
        <dbReference type="SAM" id="MobiDB-lite"/>
    </source>
</evidence>
<feature type="transmembrane region" description="Helical" evidence="8">
    <location>
        <begin position="160"/>
        <end position="183"/>
    </location>
</feature>
<feature type="compositionally biased region" description="Low complexity" evidence="7">
    <location>
        <begin position="1214"/>
        <end position="1230"/>
    </location>
</feature>
<organism evidence="12 13">
    <name type="scientific">Wallemia ichthyophaga</name>
    <dbReference type="NCBI Taxonomy" id="245174"/>
    <lineage>
        <taxon>Eukaryota</taxon>
        <taxon>Fungi</taxon>
        <taxon>Dikarya</taxon>
        <taxon>Basidiomycota</taxon>
        <taxon>Wallemiomycotina</taxon>
        <taxon>Wallemiomycetes</taxon>
        <taxon>Wallemiales</taxon>
        <taxon>Wallemiaceae</taxon>
        <taxon>Wallemia</taxon>
    </lineage>
</organism>
<feature type="domain" description="CSC1/OSCA1-like N-terminal transmembrane" evidence="10">
    <location>
        <begin position="18"/>
        <end position="180"/>
    </location>
</feature>
<feature type="domain" description="CSC1/OSCA1-like cytosolic" evidence="11">
    <location>
        <begin position="306"/>
        <end position="555"/>
    </location>
</feature>
<name>A0A4T0I549_WALIC</name>
<feature type="compositionally biased region" description="Low complexity" evidence="7">
    <location>
        <begin position="1063"/>
        <end position="1081"/>
    </location>
</feature>
<evidence type="ECO:0000256" key="6">
    <source>
        <dbReference type="ARBA" id="ARBA00023136"/>
    </source>
</evidence>
<feature type="domain" description="CSC1/OSCA1-like 7TM region" evidence="9">
    <location>
        <begin position="569"/>
        <end position="824"/>
    </location>
</feature>
<keyword evidence="5 8" id="KW-1133">Transmembrane helix</keyword>
<dbReference type="Pfam" id="PF02714">
    <property type="entry name" value="RSN1_7TM"/>
    <property type="match status" value="1"/>
</dbReference>
<keyword evidence="3" id="KW-0813">Transport</keyword>
<feature type="transmembrane region" description="Helical" evidence="8">
    <location>
        <begin position="665"/>
        <end position="688"/>
    </location>
</feature>
<dbReference type="InterPro" id="IPR032880">
    <property type="entry name" value="CSC1/OSCA1-like_N"/>
</dbReference>
<keyword evidence="4 8" id="KW-0812">Transmembrane</keyword>